<protein>
    <recommendedName>
        <fullName evidence="4">Putative HNH nuclease YajD</fullName>
    </recommendedName>
</protein>
<evidence type="ECO:0000256" key="2">
    <source>
        <dbReference type="ARBA" id="ARBA00022801"/>
    </source>
</evidence>
<dbReference type="GO" id="GO:0004519">
    <property type="term" value="F:endonuclease activity"/>
    <property type="evidence" value="ECO:0007669"/>
    <property type="project" value="UniProtKB-KW"/>
</dbReference>
<evidence type="ECO:0000313" key="7">
    <source>
        <dbReference type="Proteomes" id="UP001597568"/>
    </source>
</evidence>
<evidence type="ECO:0000256" key="3">
    <source>
        <dbReference type="ARBA" id="ARBA00038412"/>
    </source>
</evidence>
<dbReference type="CDD" id="cd00085">
    <property type="entry name" value="HNHc"/>
    <property type="match status" value="1"/>
</dbReference>
<keyword evidence="7" id="KW-1185">Reference proteome</keyword>
<dbReference type="Pfam" id="PF01844">
    <property type="entry name" value="HNH"/>
    <property type="match status" value="1"/>
</dbReference>
<dbReference type="PANTHER" id="PTHR41286:SF1">
    <property type="entry name" value="HNH NUCLEASE YAJD-RELATED"/>
    <property type="match status" value="1"/>
</dbReference>
<evidence type="ECO:0000259" key="5">
    <source>
        <dbReference type="Pfam" id="PF01844"/>
    </source>
</evidence>
<reference evidence="7" key="1">
    <citation type="journal article" date="2019" name="Int. J. Syst. Evol. Microbiol.">
        <title>The Global Catalogue of Microorganisms (GCM) 10K type strain sequencing project: providing services to taxonomists for standard genome sequencing and annotation.</title>
        <authorList>
            <consortium name="The Broad Institute Genomics Platform"/>
            <consortium name="The Broad Institute Genome Sequencing Center for Infectious Disease"/>
            <person name="Wu L."/>
            <person name="Ma J."/>
        </authorList>
    </citation>
    <scope>NUCLEOTIDE SEQUENCE [LARGE SCALE GENOMIC DNA]</scope>
    <source>
        <strain evidence="7">KCTC 33522</strain>
    </source>
</reference>
<evidence type="ECO:0000313" key="6">
    <source>
        <dbReference type="EMBL" id="MFD2869053.1"/>
    </source>
</evidence>
<keyword evidence="1" id="KW-0540">Nuclease</keyword>
<comment type="similarity">
    <text evidence="3">Belongs to the HNH nuclease family.</text>
</comment>
<dbReference type="InterPro" id="IPR003615">
    <property type="entry name" value="HNH_nuc"/>
</dbReference>
<dbReference type="InterPro" id="IPR002711">
    <property type="entry name" value="HNH"/>
</dbReference>
<dbReference type="Proteomes" id="UP001597568">
    <property type="component" value="Unassembled WGS sequence"/>
</dbReference>
<feature type="domain" description="HNH" evidence="5">
    <location>
        <begin position="78"/>
        <end position="129"/>
    </location>
</feature>
<comment type="caution">
    <text evidence="6">The sequence shown here is derived from an EMBL/GenBank/DDBJ whole genome shotgun (WGS) entry which is preliminary data.</text>
</comment>
<dbReference type="Gene3D" id="1.10.30.50">
    <property type="match status" value="1"/>
</dbReference>
<accession>A0ABW5Y142</accession>
<organism evidence="6 7">
    <name type="scientific">Kurthia populi</name>
    <dbReference type="NCBI Taxonomy" id="1562132"/>
    <lineage>
        <taxon>Bacteria</taxon>
        <taxon>Bacillati</taxon>
        <taxon>Bacillota</taxon>
        <taxon>Bacilli</taxon>
        <taxon>Bacillales</taxon>
        <taxon>Caryophanaceae</taxon>
        <taxon>Kurthia</taxon>
    </lineage>
</organism>
<gene>
    <name evidence="6" type="ORF">ACFSY7_11170</name>
</gene>
<dbReference type="EMBL" id="JBHUOR010000095">
    <property type="protein sequence ID" value="MFD2869053.1"/>
    <property type="molecule type" value="Genomic_DNA"/>
</dbReference>
<evidence type="ECO:0000256" key="1">
    <source>
        <dbReference type="ARBA" id="ARBA00022722"/>
    </source>
</evidence>
<name>A0ABW5Y142_9BACL</name>
<dbReference type="RefSeq" id="WP_380147887.1">
    <property type="nucleotide sequence ID" value="NZ_JBHUOR010000095.1"/>
</dbReference>
<evidence type="ECO:0000256" key="4">
    <source>
        <dbReference type="ARBA" id="ARBA00040194"/>
    </source>
</evidence>
<keyword evidence="2" id="KW-0378">Hydrolase</keyword>
<keyword evidence="6" id="KW-0255">Endonuclease</keyword>
<proteinExistence type="inferred from homology"/>
<sequence length="141" mass="16485">MLNTKGVIHIKPQKRCSAARCRTLIDYTRQYCDKHKKSTANSDSYAYRKQYDAESINFYNSRRWRTASKLYRLNKPYCEKCLTAGIIKTADVVDHVKERKDLTADEQHLLYDESNLMSLCHACHNAKSASERNKRKNTQAF</sequence>
<dbReference type="PANTHER" id="PTHR41286">
    <property type="entry name" value="HNH NUCLEASE YAJD-RELATED"/>
    <property type="match status" value="1"/>
</dbReference>